<sequence length="39" mass="4373">MPSAETSAGAVQPDLIGSDMLAFRRHWRVPARDFNELTE</sequence>
<protein>
    <submittedName>
        <fullName evidence="1">Uncharacterized protein</fullName>
    </submittedName>
</protein>
<comment type="caution">
    <text evidence="1">The sequence shown here is derived from an EMBL/GenBank/DDBJ whole genome shotgun (WGS) entry which is preliminary data.</text>
</comment>
<evidence type="ECO:0000313" key="2">
    <source>
        <dbReference type="Proteomes" id="UP000245390"/>
    </source>
</evidence>
<dbReference type="AlphaFoldDB" id="A0A316G6F4"/>
<accession>A0A316G6F4</accession>
<reference evidence="1 2" key="1">
    <citation type="submission" date="2018-05" db="EMBL/GenBank/DDBJ databases">
        <title>Genomic Encyclopedia of Type Strains, Phase IV (KMG-IV): sequencing the most valuable type-strain genomes for metagenomic binning, comparative biology and taxonomic classification.</title>
        <authorList>
            <person name="Goeker M."/>
        </authorList>
    </citation>
    <scope>NUCLEOTIDE SEQUENCE [LARGE SCALE GENOMIC DNA]</scope>
    <source>
        <strain evidence="1 2">DSM 103371</strain>
    </source>
</reference>
<gene>
    <name evidence="1" type="ORF">C8D95_105259</name>
</gene>
<dbReference type="EMBL" id="QGGV01000005">
    <property type="protein sequence ID" value="PWK56192.1"/>
    <property type="molecule type" value="Genomic_DNA"/>
</dbReference>
<evidence type="ECO:0000313" key="1">
    <source>
        <dbReference type="EMBL" id="PWK56192.1"/>
    </source>
</evidence>
<organism evidence="1 2">
    <name type="scientific">Silicimonas algicola</name>
    <dbReference type="NCBI Taxonomy" id="1826607"/>
    <lineage>
        <taxon>Bacteria</taxon>
        <taxon>Pseudomonadati</taxon>
        <taxon>Pseudomonadota</taxon>
        <taxon>Alphaproteobacteria</taxon>
        <taxon>Rhodobacterales</taxon>
        <taxon>Paracoccaceae</taxon>
    </lineage>
</organism>
<dbReference type="Proteomes" id="UP000245390">
    <property type="component" value="Unassembled WGS sequence"/>
</dbReference>
<keyword evidence="2" id="KW-1185">Reference proteome</keyword>
<name>A0A316G6F4_9RHOB</name>
<proteinExistence type="predicted"/>